<dbReference type="EMBL" id="JACYXJ010000004">
    <property type="protein sequence ID" value="MBD8877103.1"/>
    <property type="molecule type" value="Genomic_DNA"/>
</dbReference>
<keyword evidence="2" id="KW-0503">Monooxygenase</keyword>
<dbReference type="GO" id="GO:0004497">
    <property type="term" value="F:monooxygenase activity"/>
    <property type="evidence" value="ECO:0007669"/>
    <property type="project" value="UniProtKB-KW"/>
</dbReference>
<dbReference type="RefSeq" id="WP_192109529.1">
    <property type="nucleotide sequence ID" value="NZ_JACYXJ010000004.1"/>
</dbReference>
<organism evidence="2 3">
    <name type="scientific">Roseibium polysiphoniae</name>
    <dbReference type="NCBI Taxonomy" id="2571221"/>
    <lineage>
        <taxon>Bacteria</taxon>
        <taxon>Pseudomonadati</taxon>
        <taxon>Pseudomonadota</taxon>
        <taxon>Alphaproteobacteria</taxon>
        <taxon>Hyphomicrobiales</taxon>
        <taxon>Stappiaceae</taxon>
        <taxon>Roseibium</taxon>
    </lineage>
</organism>
<feature type="domain" description="ABM" evidence="1">
    <location>
        <begin position="2"/>
        <end position="91"/>
    </location>
</feature>
<name>A0ABR9CBU2_9HYPH</name>
<reference evidence="2 3" key="1">
    <citation type="submission" date="2020-09" db="EMBL/GenBank/DDBJ databases">
        <title>The genome sequence of type strain Labrenzia polysiphoniae KACC 19711.</title>
        <authorList>
            <person name="Liu Y."/>
        </authorList>
    </citation>
    <scope>NUCLEOTIDE SEQUENCE [LARGE SCALE GENOMIC DNA]</scope>
    <source>
        <strain evidence="2 3">KACC 19711</strain>
    </source>
</reference>
<sequence>MFAVTVTFKIKEGEMSDFLPLMENNARLSLERERGCHRFDVCTDPGREDEVFLYEVYSDRAAFDLHLTSDHFLSFDKEVSEMIASKSVATFERVVP</sequence>
<accession>A0ABR9CBU2</accession>
<dbReference type="SUPFAM" id="SSF54909">
    <property type="entry name" value="Dimeric alpha+beta barrel"/>
    <property type="match status" value="1"/>
</dbReference>
<evidence type="ECO:0000259" key="1">
    <source>
        <dbReference type="PROSITE" id="PS51725"/>
    </source>
</evidence>
<gene>
    <name evidence="2" type="ORF">IG617_12460</name>
</gene>
<keyword evidence="3" id="KW-1185">Reference proteome</keyword>
<dbReference type="InterPro" id="IPR050744">
    <property type="entry name" value="AI-2_Isomerase_LsrG"/>
</dbReference>
<keyword evidence="2" id="KW-0560">Oxidoreductase</keyword>
<dbReference type="PANTHER" id="PTHR33336">
    <property type="entry name" value="QUINOL MONOOXYGENASE YGIN-RELATED"/>
    <property type="match status" value="1"/>
</dbReference>
<dbReference type="PROSITE" id="PS51725">
    <property type="entry name" value="ABM"/>
    <property type="match status" value="1"/>
</dbReference>
<dbReference type="InterPro" id="IPR011008">
    <property type="entry name" value="Dimeric_a/b-barrel"/>
</dbReference>
<evidence type="ECO:0000313" key="2">
    <source>
        <dbReference type="EMBL" id="MBD8877103.1"/>
    </source>
</evidence>
<proteinExistence type="predicted"/>
<dbReference type="InterPro" id="IPR007138">
    <property type="entry name" value="ABM_dom"/>
</dbReference>
<dbReference type="Proteomes" id="UP000615687">
    <property type="component" value="Unassembled WGS sequence"/>
</dbReference>
<protein>
    <submittedName>
        <fullName evidence="2">Antibiotic biosynthesis monooxygenase</fullName>
    </submittedName>
</protein>
<comment type="caution">
    <text evidence="2">The sequence shown here is derived from an EMBL/GenBank/DDBJ whole genome shotgun (WGS) entry which is preliminary data.</text>
</comment>
<dbReference type="Pfam" id="PF03992">
    <property type="entry name" value="ABM"/>
    <property type="match status" value="1"/>
</dbReference>
<evidence type="ECO:0000313" key="3">
    <source>
        <dbReference type="Proteomes" id="UP000615687"/>
    </source>
</evidence>
<dbReference type="PANTHER" id="PTHR33336:SF1">
    <property type="entry name" value="(4S)-4-HYDROXY-5-PHOSPHONOOXYPENTANE-2,3-DIONE ISOMERASE"/>
    <property type="match status" value="1"/>
</dbReference>
<dbReference type="Gene3D" id="3.30.70.100">
    <property type="match status" value="1"/>
</dbReference>